<comment type="catalytic activity">
    <reaction evidence="1">
        <text>ATP + protein L-histidine = ADP + protein N-phospho-L-histidine.</text>
        <dbReference type="EC" id="2.7.13.3"/>
    </reaction>
</comment>
<dbReference type="PANTHER" id="PTHR43065:SF10">
    <property type="entry name" value="PEROXIDE STRESS-ACTIVATED HISTIDINE KINASE MAK3"/>
    <property type="match status" value="1"/>
</dbReference>
<evidence type="ECO:0000256" key="3">
    <source>
        <dbReference type="ARBA" id="ARBA00022553"/>
    </source>
</evidence>
<dbReference type="PROSITE" id="PS50109">
    <property type="entry name" value="HIS_KIN"/>
    <property type="match status" value="1"/>
</dbReference>
<dbReference type="RefSeq" id="WP_160660265.1">
    <property type="nucleotide sequence ID" value="NZ_BAABDV010000001.1"/>
</dbReference>
<dbReference type="SMART" id="SM00091">
    <property type="entry name" value="PAS"/>
    <property type="match status" value="1"/>
</dbReference>
<evidence type="ECO:0000256" key="5">
    <source>
        <dbReference type="ARBA" id="ARBA00022741"/>
    </source>
</evidence>
<accession>A0A844Y7F7</accession>
<keyword evidence="7" id="KW-0067">ATP-binding</keyword>
<sequence length="358" mass="38322">MTTALAAPDPAVLIAGLVFAVLVIDPDHRLARANPVAEELFGQSEARMQGKPIAQIAMFEEPRIAALLTDAEAQFVARDLILGVEAGHRRVNLTCSPVPSHLGWRVLTFSEIGQGERDADGDERVELRAPAVLAHEIKNPLSAIRGASQLLERRANDRDRPLARLIAGEVDRIAELVDRMQQLGSRPATPSKEPCNLHQAIRNAISTVSTGRDGAVSIEEAFDPSLPPVAADAATLEQVLINLVANACDAACDAESPRVTVRTRFASGLVFNAIRFGKSTRLPIEIIVSDNGAGVDPALRDHIFEPFVTGKTGGQGLGLALVRKLVRDLGGRVSHERDERAGLTRFRINLPVAEGAGA</sequence>
<dbReference type="InterPro" id="IPR036097">
    <property type="entry name" value="HisK_dim/P_sf"/>
</dbReference>
<evidence type="ECO:0000256" key="4">
    <source>
        <dbReference type="ARBA" id="ARBA00022679"/>
    </source>
</evidence>
<evidence type="ECO:0000256" key="1">
    <source>
        <dbReference type="ARBA" id="ARBA00000085"/>
    </source>
</evidence>
<name>A0A844Y7F7_9SPHN</name>
<dbReference type="Gene3D" id="1.10.287.130">
    <property type="match status" value="1"/>
</dbReference>
<keyword evidence="5" id="KW-0547">Nucleotide-binding</keyword>
<dbReference type="InterPro" id="IPR003661">
    <property type="entry name" value="HisK_dim/P_dom"/>
</dbReference>
<protein>
    <recommendedName>
        <fullName evidence="2">histidine kinase</fullName>
        <ecNumber evidence="2">2.7.13.3</ecNumber>
    </recommendedName>
</protein>
<keyword evidence="4" id="KW-0808">Transferase</keyword>
<evidence type="ECO:0000256" key="8">
    <source>
        <dbReference type="ARBA" id="ARBA00023012"/>
    </source>
</evidence>
<keyword evidence="8" id="KW-0902">Two-component regulatory system</keyword>
<dbReference type="GO" id="GO:0000155">
    <property type="term" value="F:phosphorelay sensor kinase activity"/>
    <property type="evidence" value="ECO:0007669"/>
    <property type="project" value="InterPro"/>
</dbReference>
<comment type="caution">
    <text evidence="10">The sequence shown here is derived from an EMBL/GenBank/DDBJ whole genome shotgun (WGS) entry which is preliminary data.</text>
</comment>
<dbReference type="CDD" id="cd00130">
    <property type="entry name" value="PAS"/>
    <property type="match status" value="1"/>
</dbReference>
<dbReference type="InterPro" id="IPR004358">
    <property type="entry name" value="Sig_transdc_His_kin-like_C"/>
</dbReference>
<dbReference type="SMART" id="SM00388">
    <property type="entry name" value="HisKA"/>
    <property type="match status" value="1"/>
</dbReference>
<organism evidence="10 11">
    <name type="scientific">Qipengyuania pelagi</name>
    <dbReference type="NCBI Taxonomy" id="994320"/>
    <lineage>
        <taxon>Bacteria</taxon>
        <taxon>Pseudomonadati</taxon>
        <taxon>Pseudomonadota</taxon>
        <taxon>Alphaproteobacteria</taxon>
        <taxon>Sphingomonadales</taxon>
        <taxon>Erythrobacteraceae</taxon>
        <taxon>Qipengyuania</taxon>
    </lineage>
</organism>
<dbReference type="InterPro" id="IPR003594">
    <property type="entry name" value="HATPase_dom"/>
</dbReference>
<dbReference type="Pfam" id="PF02518">
    <property type="entry name" value="HATPase_c"/>
    <property type="match status" value="1"/>
</dbReference>
<keyword evidence="11" id="KW-1185">Reference proteome</keyword>
<reference evidence="10 11" key="1">
    <citation type="submission" date="2019-12" db="EMBL/GenBank/DDBJ databases">
        <title>Genomic-based taxomic classification of the family Erythrobacteraceae.</title>
        <authorList>
            <person name="Xu L."/>
        </authorList>
    </citation>
    <scope>NUCLEOTIDE SEQUENCE [LARGE SCALE GENOMIC DNA]</scope>
    <source>
        <strain evidence="10 11">JCM 17468</strain>
    </source>
</reference>
<dbReference type="OrthoDB" id="9789238at2"/>
<dbReference type="InterPro" id="IPR013656">
    <property type="entry name" value="PAS_4"/>
</dbReference>
<evidence type="ECO:0000313" key="11">
    <source>
        <dbReference type="Proteomes" id="UP000430272"/>
    </source>
</evidence>
<dbReference type="Proteomes" id="UP000430272">
    <property type="component" value="Unassembled WGS sequence"/>
</dbReference>
<feature type="domain" description="Histidine kinase" evidence="9">
    <location>
        <begin position="132"/>
        <end position="354"/>
    </location>
</feature>
<evidence type="ECO:0000256" key="2">
    <source>
        <dbReference type="ARBA" id="ARBA00012438"/>
    </source>
</evidence>
<proteinExistence type="predicted"/>
<dbReference type="CDD" id="cd00082">
    <property type="entry name" value="HisKA"/>
    <property type="match status" value="1"/>
</dbReference>
<dbReference type="GO" id="GO:0005524">
    <property type="term" value="F:ATP binding"/>
    <property type="evidence" value="ECO:0007669"/>
    <property type="project" value="UniProtKB-KW"/>
</dbReference>
<evidence type="ECO:0000313" key="10">
    <source>
        <dbReference type="EMBL" id="MXO53399.1"/>
    </source>
</evidence>
<dbReference type="PANTHER" id="PTHR43065">
    <property type="entry name" value="SENSOR HISTIDINE KINASE"/>
    <property type="match status" value="1"/>
</dbReference>
<dbReference type="SUPFAM" id="SSF47384">
    <property type="entry name" value="Homodimeric domain of signal transducing histidine kinase"/>
    <property type="match status" value="1"/>
</dbReference>
<dbReference type="EC" id="2.7.13.3" evidence="2"/>
<dbReference type="Pfam" id="PF08448">
    <property type="entry name" value="PAS_4"/>
    <property type="match status" value="1"/>
</dbReference>
<evidence type="ECO:0000256" key="6">
    <source>
        <dbReference type="ARBA" id="ARBA00022777"/>
    </source>
</evidence>
<dbReference type="Gene3D" id="3.30.565.10">
    <property type="entry name" value="Histidine kinase-like ATPase, C-terminal domain"/>
    <property type="match status" value="1"/>
</dbReference>
<dbReference type="EMBL" id="WTYD01000001">
    <property type="protein sequence ID" value="MXO53399.1"/>
    <property type="molecule type" value="Genomic_DNA"/>
</dbReference>
<dbReference type="SUPFAM" id="SSF55785">
    <property type="entry name" value="PYP-like sensor domain (PAS domain)"/>
    <property type="match status" value="1"/>
</dbReference>
<evidence type="ECO:0000259" key="9">
    <source>
        <dbReference type="PROSITE" id="PS50109"/>
    </source>
</evidence>
<dbReference type="InterPro" id="IPR035965">
    <property type="entry name" value="PAS-like_dom_sf"/>
</dbReference>
<dbReference type="SUPFAM" id="SSF55874">
    <property type="entry name" value="ATPase domain of HSP90 chaperone/DNA topoisomerase II/histidine kinase"/>
    <property type="match status" value="1"/>
</dbReference>
<keyword evidence="3" id="KW-0597">Phosphoprotein</keyword>
<dbReference type="InterPro" id="IPR005467">
    <property type="entry name" value="His_kinase_dom"/>
</dbReference>
<dbReference type="InterPro" id="IPR000014">
    <property type="entry name" value="PAS"/>
</dbReference>
<evidence type="ECO:0000256" key="7">
    <source>
        <dbReference type="ARBA" id="ARBA00022840"/>
    </source>
</evidence>
<keyword evidence="6" id="KW-0418">Kinase</keyword>
<dbReference type="AlphaFoldDB" id="A0A844Y7F7"/>
<dbReference type="Pfam" id="PF00512">
    <property type="entry name" value="HisKA"/>
    <property type="match status" value="1"/>
</dbReference>
<dbReference type="InterPro" id="IPR036890">
    <property type="entry name" value="HATPase_C_sf"/>
</dbReference>
<dbReference type="PRINTS" id="PR00344">
    <property type="entry name" value="BCTRLSENSOR"/>
</dbReference>
<dbReference type="Gene3D" id="3.30.450.20">
    <property type="entry name" value="PAS domain"/>
    <property type="match status" value="1"/>
</dbReference>
<gene>
    <name evidence="10" type="ORF">GRI47_05175</name>
</gene>
<dbReference type="SMART" id="SM00387">
    <property type="entry name" value="HATPase_c"/>
    <property type="match status" value="1"/>
</dbReference>